<dbReference type="EMBL" id="MHLP01000032">
    <property type="protein sequence ID" value="OGZ11824.1"/>
    <property type="molecule type" value="Genomic_DNA"/>
</dbReference>
<evidence type="ECO:0000256" key="1">
    <source>
        <dbReference type="SAM" id="Phobius"/>
    </source>
</evidence>
<comment type="caution">
    <text evidence="2">The sequence shown here is derived from an EMBL/GenBank/DDBJ whole genome shotgun (WGS) entry which is preliminary data.</text>
</comment>
<gene>
    <name evidence="2" type="ORF">A2942_02635</name>
</gene>
<keyword evidence="1" id="KW-1133">Transmembrane helix</keyword>
<organism evidence="2 3">
    <name type="scientific">Candidatus Lloydbacteria bacterium RIFCSPLOWO2_01_FULL_50_20</name>
    <dbReference type="NCBI Taxonomy" id="1798665"/>
    <lineage>
        <taxon>Bacteria</taxon>
        <taxon>Candidatus Lloydiibacteriota</taxon>
    </lineage>
</organism>
<name>A0A1G2DDV4_9BACT</name>
<reference evidence="2 3" key="1">
    <citation type="journal article" date="2016" name="Nat. Commun.">
        <title>Thousands of microbial genomes shed light on interconnected biogeochemical processes in an aquifer system.</title>
        <authorList>
            <person name="Anantharaman K."/>
            <person name="Brown C.T."/>
            <person name="Hug L.A."/>
            <person name="Sharon I."/>
            <person name="Castelle C.J."/>
            <person name="Probst A.J."/>
            <person name="Thomas B.C."/>
            <person name="Singh A."/>
            <person name="Wilkins M.J."/>
            <person name="Karaoz U."/>
            <person name="Brodie E.L."/>
            <person name="Williams K.H."/>
            <person name="Hubbard S.S."/>
            <person name="Banfield J.F."/>
        </authorList>
    </citation>
    <scope>NUCLEOTIDE SEQUENCE [LARGE SCALE GENOMIC DNA]</scope>
</reference>
<evidence type="ECO:0000313" key="3">
    <source>
        <dbReference type="Proteomes" id="UP000178534"/>
    </source>
</evidence>
<keyword evidence="1" id="KW-0472">Membrane</keyword>
<accession>A0A1G2DDV4</accession>
<dbReference type="Proteomes" id="UP000178534">
    <property type="component" value="Unassembled WGS sequence"/>
</dbReference>
<feature type="transmembrane region" description="Helical" evidence="1">
    <location>
        <begin position="12"/>
        <end position="37"/>
    </location>
</feature>
<sequence>MIMLSLFPDLFYWSWYVPFFFRLFLGVYCFYAGWTLARNGIAEDIERDRAAWTGMRIFFIILGFLFIFGVTVQALGSVGFALMLLALFLRWKKSPHAEESIAFYALIGMVSLSLIFLGPGPYAFDLPL</sequence>
<proteinExistence type="predicted"/>
<dbReference type="AlphaFoldDB" id="A0A1G2DDV4"/>
<protein>
    <submittedName>
        <fullName evidence="2">Uncharacterized protein</fullName>
    </submittedName>
</protein>
<keyword evidence="1" id="KW-0812">Transmembrane</keyword>
<feature type="transmembrane region" description="Helical" evidence="1">
    <location>
        <begin position="101"/>
        <end position="124"/>
    </location>
</feature>
<evidence type="ECO:0000313" key="2">
    <source>
        <dbReference type="EMBL" id="OGZ11824.1"/>
    </source>
</evidence>
<dbReference type="STRING" id="1798665.A2942_02635"/>
<feature type="transmembrane region" description="Helical" evidence="1">
    <location>
        <begin position="57"/>
        <end position="89"/>
    </location>
</feature>